<dbReference type="EMBL" id="FNNE01000002">
    <property type="protein sequence ID" value="SDW43393.1"/>
    <property type="molecule type" value="Genomic_DNA"/>
</dbReference>
<evidence type="ECO:0000256" key="2">
    <source>
        <dbReference type="SAM" id="SignalP"/>
    </source>
</evidence>
<organism evidence="3 4">
    <name type="scientific">Marinobacter mobilis</name>
    <dbReference type="NCBI Taxonomy" id="488533"/>
    <lineage>
        <taxon>Bacteria</taxon>
        <taxon>Pseudomonadati</taxon>
        <taxon>Pseudomonadota</taxon>
        <taxon>Gammaproteobacteria</taxon>
        <taxon>Pseudomonadales</taxon>
        <taxon>Marinobacteraceae</taxon>
        <taxon>Marinobacter</taxon>
    </lineage>
</organism>
<name>A0A1H2THF3_9GAMM</name>
<feature type="chain" id="PRO_5011478991" evidence="2">
    <location>
        <begin position="27"/>
        <end position="731"/>
    </location>
</feature>
<dbReference type="STRING" id="488533.SAMN04487960_102446"/>
<dbReference type="PROSITE" id="PS51257">
    <property type="entry name" value="PROKAR_LIPOPROTEIN"/>
    <property type="match status" value="1"/>
</dbReference>
<feature type="compositionally biased region" description="Polar residues" evidence="1">
    <location>
        <begin position="33"/>
        <end position="59"/>
    </location>
</feature>
<keyword evidence="4" id="KW-1185">Reference proteome</keyword>
<dbReference type="Proteomes" id="UP000199675">
    <property type="component" value="Unassembled WGS sequence"/>
</dbReference>
<sequence length="731" mass="77835">MPTVRLPALAVVFCTALIAACSGSDAVSEAGSRPNTFPEGSNSLDDFDSGTTGDSNNASGLAANEIRVTVEVPASIAPDGELTRRNLRIVEPDRLQVYESDASLREGVSVDVDIRRDDSGRRVITFNDGLPIGPNVIIKAYVGNTILRSLATDEDRDVKINPFSEYLVNNGLGGYTSTEFDQVMACVENDANSLCLNKYVWSTLNDQIHDFEIDVPDGFSVSQAVSSLAARPDFAGYVTNMADYALIDALSAGAITASAIDFNTVLLGIELGQSFREPSLNGPGQWGVRIAQEEVLQDQNGVAHVYPGLTLTNFEVFNIRVTSLASDVPYDRETLMQTSGNDFYKRGTDTWDLNGHTTAPGAATLQDSLRLVTGRALYQSISGRDSSEIIGWTRNPFYLDAYLGGGGETPTEVLSGYFSAGKAIELNESGGKLTRQGILEDHYLSVFEVNLAQTQDFALSNLVDKDYNIVRLNLLFSGGGAITPMVIEADVGTWSVTDTGDPDGLAVAELLAYQGLERNGSDATVTTTGATRTATGRALSLRPSRLTSGEQQTGRLNLSAGAGYTGTLIGASSPDGSLLAFNLDNVLDVTGPEDLGDGVLIAAQQASAPAPAEGRYRMQGFSLGLDTNSNRLTHFSDATLTLDSPTTATLQLAALEVEHTVLPQFVSKPADASQTLTLNYIDNGNGQIQLTGNSLELTGFVTDDQEKMFFRLVDNGASEKVIGLVMATKLP</sequence>
<reference evidence="3 4" key="1">
    <citation type="submission" date="2016-10" db="EMBL/GenBank/DDBJ databases">
        <authorList>
            <person name="de Groot N.N."/>
        </authorList>
    </citation>
    <scope>NUCLEOTIDE SEQUENCE [LARGE SCALE GENOMIC DNA]</scope>
    <source>
        <strain evidence="3 4">CGMCC 1.7059</strain>
    </source>
</reference>
<dbReference type="RefSeq" id="WP_091811787.1">
    <property type="nucleotide sequence ID" value="NZ_FNNE01000002.1"/>
</dbReference>
<dbReference type="AlphaFoldDB" id="A0A1H2THF3"/>
<evidence type="ECO:0000313" key="3">
    <source>
        <dbReference type="EMBL" id="SDW43393.1"/>
    </source>
</evidence>
<dbReference type="OrthoDB" id="6178054at2"/>
<accession>A0A1H2THF3</accession>
<evidence type="ECO:0000256" key="1">
    <source>
        <dbReference type="SAM" id="MobiDB-lite"/>
    </source>
</evidence>
<keyword evidence="2" id="KW-0732">Signal</keyword>
<evidence type="ECO:0000313" key="4">
    <source>
        <dbReference type="Proteomes" id="UP000199675"/>
    </source>
</evidence>
<feature type="signal peptide" evidence="2">
    <location>
        <begin position="1"/>
        <end position="26"/>
    </location>
</feature>
<proteinExistence type="predicted"/>
<gene>
    <name evidence="3" type="ORF">SAMN04487960_102446</name>
</gene>
<protein>
    <submittedName>
        <fullName evidence="3">Uncharacterized protein</fullName>
    </submittedName>
</protein>
<feature type="region of interest" description="Disordered" evidence="1">
    <location>
        <begin position="26"/>
        <end position="59"/>
    </location>
</feature>